<comment type="caution">
    <text evidence="1">The sequence shown here is derived from an EMBL/GenBank/DDBJ whole genome shotgun (WGS) entry which is preliminary data.</text>
</comment>
<sequence length="246" mass="27470">MTASEPVDQHGFVLTGTDTVYGSHLAMFTMPQHRYHVVIEVDLPGDVEEKYIEAQEEDPKSPIIVVNPKGKEMLLHKMLEPAGFPAVLWQLPGQNINKPTELKAGFIAKARTKIYDRAFDNNENYPDKPRYLVFGADGEAHISHYMTKQYDYQLLAQLAAVPTGLTEAQLKAGVLVDLTTVTENHQPTTDPLAPHRNTELAATTVNGGTQVKLKIGPTRWFDTKDLNHKPHHADETFTDYLDSVVV</sequence>
<dbReference type="RefSeq" id="WP_121229386.1">
    <property type="nucleotide sequence ID" value="NZ_JBIUBA010000003.1"/>
</dbReference>
<evidence type="ECO:0000313" key="1">
    <source>
        <dbReference type="EMBL" id="RKT74542.1"/>
    </source>
</evidence>
<name>A0A495XKY5_9PSEU</name>
<gene>
    <name evidence="1" type="ORF">DFJ66_7903</name>
</gene>
<keyword evidence="2" id="KW-1185">Reference proteome</keyword>
<evidence type="ECO:0000313" key="2">
    <source>
        <dbReference type="Proteomes" id="UP000272729"/>
    </source>
</evidence>
<dbReference type="OrthoDB" id="4521730at2"/>
<dbReference type="Proteomes" id="UP000272729">
    <property type="component" value="Unassembled WGS sequence"/>
</dbReference>
<reference evidence="1 2" key="1">
    <citation type="submission" date="2018-10" db="EMBL/GenBank/DDBJ databases">
        <title>Sequencing the genomes of 1000 actinobacteria strains.</title>
        <authorList>
            <person name="Klenk H.-P."/>
        </authorList>
    </citation>
    <scope>NUCLEOTIDE SEQUENCE [LARGE SCALE GENOMIC DNA]</scope>
    <source>
        <strain evidence="1 2">DSM 43911</strain>
    </source>
</reference>
<organism evidence="1 2">
    <name type="scientific">Saccharothrix variisporea</name>
    <dbReference type="NCBI Taxonomy" id="543527"/>
    <lineage>
        <taxon>Bacteria</taxon>
        <taxon>Bacillati</taxon>
        <taxon>Actinomycetota</taxon>
        <taxon>Actinomycetes</taxon>
        <taxon>Pseudonocardiales</taxon>
        <taxon>Pseudonocardiaceae</taxon>
        <taxon>Saccharothrix</taxon>
    </lineage>
</organism>
<accession>A0A495XKY5</accession>
<dbReference type="EMBL" id="RBXR01000001">
    <property type="protein sequence ID" value="RKT74542.1"/>
    <property type="molecule type" value="Genomic_DNA"/>
</dbReference>
<dbReference type="AlphaFoldDB" id="A0A495XKY5"/>
<protein>
    <submittedName>
        <fullName evidence="1">Uncharacterized protein</fullName>
    </submittedName>
</protein>
<proteinExistence type="predicted"/>